<dbReference type="InterPro" id="IPR004843">
    <property type="entry name" value="Calcineurin-like_PHP"/>
</dbReference>
<dbReference type="GO" id="GO:0008758">
    <property type="term" value="F:UDP-2,3-diacylglucosamine hydrolase activity"/>
    <property type="evidence" value="ECO:0007669"/>
    <property type="project" value="TreeGrafter"/>
</dbReference>
<evidence type="ECO:0000259" key="3">
    <source>
        <dbReference type="Pfam" id="PF00149"/>
    </source>
</evidence>
<reference evidence="4" key="1">
    <citation type="journal article" date="2021" name="PeerJ">
        <title>Extensive microbial diversity within the chicken gut microbiome revealed by metagenomics and culture.</title>
        <authorList>
            <person name="Gilroy R."/>
            <person name="Ravi A."/>
            <person name="Getino M."/>
            <person name="Pursley I."/>
            <person name="Horton D.L."/>
            <person name="Alikhan N.F."/>
            <person name="Baker D."/>
            <person name="Gharbi K."/>
            <person name="Hall N."/>
            <person name="Watson M."/>
            <person name="Adriaenssens E.M."/>
            <person name="Foster-Nyarko E."/>
            <person name="Jarju S."/>
            <person name="Secka A."/>
            <person name="Antonio M."/>
            <person name="Oren A."/>
            <person name="Chaudhuri R.R."/>
            <person name="La Ragione R."/>
            <person name="Hildebrand F."/>
            <person name="Pallen M.J."/>
        </authorList>
    </citation>
    <scope>NUCLEOTIDE SEQUENCE</scope>
    <source>
        <strain evidence="4">CHK180-15479</strain>
    </source>
</reference>
<dbReference type="PANTHER" id="PTHR31302">
    <property type="entry name" value="TRANSMEMBRANE PROTEIN WITH METALLOPHOSPHOESTERASE DOMAIN-RELATED"/>
    <property type="match status" value="1"/>
</dbReference>
<name>A0A9D2N0J0_9FIRM</name>
<evidence type="ECO:0000256" key="2">
    <source>
        <dbReference type="ARBA" id="ARBA00022801"/>
    </source>
</evidence>
<comment type="caution">
    <text evidence="4">The sequence shown here is derived from an EMBL/GenBank/DDBJ whole genome shotgun (WGS) entry which is preliminary data.</text>
</comment>
<keyword evidence="1" id="KW-0479">Metal-binding</keyword>
<dbReference type="InterPro" id="IPR051158">
    <property type="entry name" value="Metallophosphoesterase_sf"/>
</dbReference>
<keyword evidence="2" id="KW-0378">Hydrolase</keyword>
<dbReference type="SUPFAM" id="SSF56300">
    <property type="entry name" value="Metallo-dependent phosphatases"/>
    <property type="match status" value="1"/>
</dbReference>
<dbReference type="EMBL" id="DWWT01000028">
    <property type="protein sequence ID" value="HJC05833.1"/>
    <property type="molecule type" value="Genomic_DNA"/>
</dbReference>
<dbReference type="Proteomes" id="UP000823910">
    <property type="component" value="Unassembled WGS sequence"/>
</dbReference>
<dbReference type="GO" id="GO:0046872">
    <property type="term" value="F:metal ion binding"/>
    <property type="evidence" value="ECO:0007669"/>
    <property type="project" value="UniProtKB-KW"/>
</dbReference>
<evidence type="ECO:0000313" key="5">
    <source>
        <dbReference type="Proteomes" id="UP000823910"/>
    </source>
</evidence>
<evidence type="ECO:0000313" key="4">
    <source>
        <dbReference type="EMBL" id="HJC05833.1"/>
    </source>
</evidence>
<protein>
    <submittedName>
        <fullName evidence="4">Metallophosphoesterase</fullName>
    </submittedName>
</protein>
<dbReference type="AlphaFoldDB" id="A0A9D2N0J0"/>
<sequence length="268" mass="29583">MAFSLSSFFDRKLTVSHFKEASAKLSQPLTAVLLSDLHGTMYGQKQECLLEAIRGQSPDLILMAGDMADPKVPLENFLCLLDGLGADTPSFYVSGNHEQWTRDMPRLERSFQSRGVCVLKGSGVSIEIKGQRLLICGVDDPHAFTLSHHSLSLPPEWKQQIHSCRALAASYPDTYRILLSHRPEPVAYYRDSRFDLVAAGHAHGGQVRLPFCPGGLFAPHQGFFPRYAGGQYHLGSSSLIVSRGLCLNRLPRICNPPELVVMDLLPAI</sequence>
<accession>A0A9D2N0J0</accession>
<gene>
    <name evidence="4" type="ORF">H9704_06725</name>
</gene>
<dbReference type="GO" id="GO:0016020">
    <property type="term" value="C:membrane"/>
    <property type="evidence" value="ECO:0007669"/>
    <property type="project" value="GOC"/>
</dbReference>
<evidence type="ECO:0000256" key="1">
    <source>
        <dbReference type="ARBA" id="ARBA00022723"/>
    </source>
</evidence>
<dbReference type="GO" id="GO:0009245">
    <property type="term" value="P:lipid A biosynthetic process"/>
    <property type="evidence" value="ECO:0007669"/>
    <property type="project" value="TreeGrafter"/>
</dbReference>
<dbReference type="Gene3D" id="3.60.21.10">
    <property type="match status" value="1"/>
</dbReference>
<dbReference type="PANTHER" id="PTHR31302:SF31">
    <property type="entry name" value="PHOSPHODIESTERASE YAEI"/>
    <property type="match status" value="1"/>
</dbReference>
<dbReference type="Pfam" id="PF00149">
    <property type="entry name" value="Metallophos"/>
    <property type="match status" value="1"/>
</dbReference>
<organism evidence="4 5">
    <name type="scientific">Candidatus Enterocloster excrementipullorum</name>
    <dbReference type="NCBI Taxonomy" id="2838559"/>
    <lineage>
        <taxon>Bacteria</taxon>
        <taxon>Bacillati</taxon>
        <taxon>Bacillota</taxon>
        <taxon>Clostridia</taxon>
        <taxon>Lachnospirales</taxon>
        <taxon>Lachnospiraceae</taxon>
        <taxon>Enterocloster</taxon>
    </lineage>
</organism>
<reference evidence="4" key="2">
    <citation type="submission" date="2021-04" db="EMBL/GenBank/DDBJ databases">
        <authorList>
            <person name="Gilroy R."/>
        </authorList>
    </citation>
    <scope>NUCLEOTIDE SEQUENCE</scope>
    <source>
        <strain evidence="4">CHK180-15479</strain>
    </source>
</reference>
<proteinExistence type="predicted"/>
<feature type="domain" description="Calcineurin-like phosphoesterase" evidence="3">
    <location>
        <begin position="32"/>
        <end position="204"/>
    </location>
</feature>
<dbReference type="InterPro" id="IPR029052">
    <property type="entry name" value="Metallo-depent_PP-like"/>
</dbReference>